<sequence length="393" mass="41104">MSGRTVDRIVAHAYPWDVLGDPHFVDRARTLGVAEISLAASYHSTRAATPLHPAHKVVDAHHAALYRPIRPAAWDGHPVTARAATWGGSEDAFADAARILIDAGIRVNAWIVLSHSTILGHAHPDVTVVNCFGDRYPYALAPGHPDIVRYARTLAAESVRGVDLHGVSIEACGQLGIAHVGPHEKTDGAFPGIGDTLMSISCTERERALWAERGVDPDKMTAKLRSGVDALAMGTLAADAAITDVLGEAEADAVLSVRHADADALRGAVLGAVRAEIPSARVTLHCHPNPWKTGPSPALTSAASGDVDAVLVSAWPGTAETVAVTKDTRAIVGETVDVGAYVSVLPPKNLDDVSGHVAATVAAGANELHLYHLGLVNKVQLDALGRIVGDHSL</sequence>
<dbReference type="AlphaFoldDB" id="A0A076EGM0"/>
<evidence type="ECO:0000313" key="2">
    <source>
        <dbReference type="Proteomes" id="UP000028488"/>
    </source>
</evidence>
<dbReference type="eggNOG" id="COG1649">
    <property type="taxonomic scope" value="Bacteria"/>
</dbReference>
<dbReference type="RefSeq" id="WP_128639372.1">
    <property type="nucleotide sequence ID" value="NZ_CP008947.1"/>
</dbReference>
<proteinExistence type="predicted"/>
<evidence type="ECO:0000313" key="1">
    <source>
        <dbReference type="EMBL" id="AII05360.1"/>
    </source>
</evidence>
<dbReference type="EMBL" id="CP008947">
    <property type="protein sequence ID" value="AII05360.1"/>
    <property type="molecule type" value="Genomic_DNA"/>
</dbReference>
<gene>
    <name evidence="1" type="ORF">EP51_12320</name>
</gene>
<reference evidence="1 2" key="1">
    <citation type="submission" date="2014-07" db="EMBL/GenBank/DDBJ databases">
        <title>Genome Sequence of Rhodococcus opacus Strain R7, a Biodegrader of Mono- and Polycyclic Aromatic Hydrocarbons.</title>
        <authorList>
            <person name="Di Gennaro P."/>
            <person name="Zampolli J."/>
            <person name="Presti I."/>
            <person name="Cappelletti M."/>
            <person name="D'Ursi P."/>
            <person name="Orro A."/>
            <person name="Mezzelani A."/>
            <person name="Milanesi L."/>
        </authorList>
    </citation>
    <scope>NUCLEOTIDE SEQUENCE [LARGE SCALE GENOMIC DNA]</scope>
    <source>
        <strain evidence="1 2">R7</strain>
    </source>
</reference>
<accession>A0A076EGM0</accession>
<organism evidence="1 2">
    <name type="scientific">Rhodococcus opacus</name>
    <name type="common">Nocardia opaca</name>
    <dbReference type="NCBI Taxonomy" id="37919"/>
    <lineage>
        <taxon>Bacteria</taxon>
        <taxon>Bacillati</taxon>
        <taxon>Actinomycetota</taxon>
        <taxon>Actinomycetes</taxon>
        <taxon>Mycobacteriales</taxon>
        <taxon>Nocardiaceae</taxon>
        <taxon>Rhodococcus</taxon>
    </lineage>
</organism>
<dbReference type="Proteomes" id="UP000028488">
    <property type="component" value="Chromosome"/>
</dbReference>
<protein>
    <submittedName>
        <fullName evidence="1">Uncharacterized protein</fullName>
    </submittedName>
</protein>
<name>A0A076EGM0_RHOOP</name>